<dbReference type="Pfam" id="PF00561">
    <property type="entry name" value="Abhydrolase_1"/>
    <property type="match status" value="1"/>
</dbReference>
<organism evidence="2">
    <name type="scientific">marine sediment metagenome</name>
    <dbReference type="NCBI Taxonomy" id="412755"/>
    <lineage>
        <taxon>unclassified sequences</taxon>
        <taxon>metagenomes</taxon>
        <taxon>ecological metagenomes</taxon>
    </lineage>
</organism>
<evidence type="ECO:0000313" key="2">
    <source>
        <dbReference type="EMBL" id="KKL91380.1"/>
    </source>
</evidence>
<accession>A0A0F9IC47</accession>
<dbReference type="PANTHER" id="PTHR37946">
    <property type="entry name" value="SLL1969 PROTEIN"/>
    <property type="match status" value="1"/>
</dbReference>
<sequence length="251" mass="27906">MQKNSIKIACIILVLFFLVSSYRYEALIQSPSQETDAYVILLHGLGQSKRSMEKIGKSLSSLGYKVVNVGYPSTKYPIEFLADEILSDIIEPYSKYSQSKIHFVTHSMGGIVVRYYLKNHKLPNLGRIVMISPPNQGSELVDSLGDSYVFKKLNGPAGRQLGTDKYSVPLSLGSVDFELGVIAGNRGFNPLYSLMIPGPDDGVVSVERTKVAGMKDFLILARSHAFIMKSDDVIQQVIHFLEHGVFRREAQ</sequence>
<dbReference type="PANTHER" id="PTHR37946:SF1">
    <property type="entry name" value="SLL1969 PROTEIN"/>
    <property type="match status" value="1"/>
</dbReference>
<dbReference type="InterPro" id="IPR000073">
    <property type="entry name" value="AB_hydrolase_1"/>
</dbReference>
<comment type="caution">
    <text evidence="2">The sequence shown here is derived from an EMBL/GenBank/DDBJ whole genome shotgun (WGS) entry which is preliminary data.</text>
</comment>
<dbReference type="AlphaFoldDB" id="A0A0F9IC47"/>
<name>A0A0F9IC47_9ZZZZ</name>
<dbReference type="EMBL" id="LAZR01019746">
    <property type="protein sequence ID" value="KKL91380.1"/>
    <property type="molecule type" value="Genomic_DNA"/>
</dbReference>
<protein>
    <recommendedName>
        <fullName evidence="1">AB hydrolase-1 domain-containing protein</fullName>
    </recommendedName>
</protein>
<dbReference type="InterPro" id="IPR029058">
    <property type="entry name" value="AB_hydrolase_fold"/>
</dbReference>
<gene>
    <name evidence="2" type="ORF">LCGC14_1895280</name>
</gene>
<dbReference type="SUPFAM" id="SSF53474">
    <property type="entry name" value="alpha/beta-Hydrolases"/>
    <property type="match status" value="1"/>
</dbReference>
<proteinExistence type="predicted"/>
<evidence type="ECO:0000259" key="1">
    <source>
        <dbReference type="Pfam" id="PF00561"/>
    </source>
</evidence>
<reference evidence="2" key="1">
    <citation type="journal article" date="2015" name="Nature">
        <title>Complex archaea that bridge the gap between prokaryotes and eukaryotes.</title>
        <authorList>
            <person name="Spang A."/>
            <person name="Saw J.H."/>
            <person name="Jorgensen S.L."/>
            <person name="Zaremba-Niedzwiedzka K."/>
            <person name="Martijn J."/>
            <person name="Lind A.E."/>
            <person name="van Eijk R."/>
            <person name="Schleper C."/>
            <person name="Guy L."/>
            <person name="Ettema T.J."/>
        </authorList>
    </citation>
    <scope>NUCLEOTIDE SEQUENCE</scope>
</reference>
<feature type="domain" description="AB hydrolase-1" evidence="1">
    <location>
        <begin position="39"/>
        <end position="172"/>
    </location>
</feature>
<dbReference type="Gene3D" id="3.40.50.1820">
    <property type="entry name" value="alpha/beta hydrolase"/>
    <property type="match status" value="1"/>
</dbReference>